<proteinExistence type="predicted"/>
<organism evidence="2 3">
    <name type="scientific">Rathayibacter oskolensis</name>
    <dbReference type="NCBI Taxonomy" id="1891671"/>
    <lineage>
        <taxon>Bacteria</taxon>
        <taxon>Bacillati</taxon>
        <taxon>Actinomycetota</taxon>
        <taxon>Actinomycetes</taxon>
        <taxon>Micrococcales</taxon>
        <taxon>Microbacteriaceae</taxon>
        <taxon>Rathayibacter</taxon>
    </lineage>
</organism>
<dbReference type="AlphaFoldDB" id="A0A1X7NFC8"/>
<feature type="domain" description="AB hydrolase-1" evidence="1">
    <location>
        <begin position="5"/>
        <end position="160"/>
    </location>
</feature>
<accession>A0A1X7NFC8</accession>
<dbReference type="InterPro" id="IPR000073">
    <property type="entry name" value="AB_hydrolase_1"/>
</dbReference>
<name>A0A1X7NFC8_9MICO</name>
<dbReference type="Proteomes" id="UP000193711">
    <property type="component" value="Unassembled WGS sequence"/>
</dbReference>
<dbReference type="Pfam" id="PF12697">
    <property type="entry name" value="Abhydrolase_6"/>
    <property type="match status" value="1"/>
</dbReference>
<dbReference type="Gene3D" id="3.40.50.1820">
    <property type="entry name" value="alpha/beta hydrolase"/>
    <property type="match status" value="1"/>
</dbReference>
<dbReference type="STRING" id="1891671.SAMN06295885_1237"/>
<evidence type="ECO:0000259" key="1">
    <source>
        <dbReference type="Pfam" id="PF12697"/>
    </source>
</evidence>
<keyword evidence="3" id="KW-1185">Reference proteome</keyword>
<dbReference type="SUPFAM" id="SSF53474">
    <property type="entry name" value="alpha/beta-Hydrolases"/>
    <property type="match status" value="1"/>
</dbReference>
<dbReference type="GO" id="GO:0003824">
    <property type="term" value="F:catalytic activity"/>
    <property type="evidence" value="ECO:0007669"/>
    <property type="project" value="UniProtKB-ARBA"/>
</dbReference>
<dbReference type="EMBL" id="FXBM01000001">
    <property type="protein sequence ID" value="SMH36418.1"/>
    <property type="molecule type" value="Genomic_DNA"/>
</dbReference>
<protein>
    <recommendedName>
        <fullName evidence="1">AB hydrolase-1 domain-containing protein</fullName>
    </recommendedName>
</protein>
<reference evidence="3" key="1">
    <citation type="submission" date="2017-04" db="EMBL/GenBank/DDBJ databases">
        <authorList>
            <person name="Varghese N."/>
            <person name="Submissions S."/>
        </authorList>
    </citation>
    <scope>NUCLEOTIDE SEQUENCE [LARGE SCALE GENOMIC DNA]</scope>
    <source>
        <strain evidence="3">VKM Ac-2121</strain>
    </source>
</reference>
<dbReference type="InterPro" id="IPR029058">
    <property type="entry name" value="AB_hydrolase_fold"/>
</dbReference>
<gene>
    <name evidence="2" type="ORF">SAMN06295885_1237</name>
</gene>
<dbReference type="RefSeq" id="WP_165759548.1">
    <property type="nucleotide sequence ID" value="NZ_FXBM01000001.1"/>
</dbReference>
<sequence>MTVDVVFLHGAGDGAHDEDAALVESLVAHLGDGFRVAYPRLPEDDAADERWLDAIGASLAGSEGPLAVVGHSAGGYLLLKHLATARVDRRILAIGILAAPFPGGDDDWTFDGFDLPDDLGDRLPSGARVLLYAAEDDEVVPFAHRDLYAAAIPQALTRTLTGGHRFGGDLGGVAEDLRALVSLSAPEE</sequence>
<evidence type="ECO:0000313" key="3">
    <source>
        <dbReference type="Proteomes" id="UP000193711"/>
    </source>
</evidence>
<evidence type="ECO:0000313" key="2">
    <source>
        <dbReference type="EMBL" id="SMH36418.1"/>
    </source>
</evidence>